<organism evidence="4 5">
    <name type="scientific">Tritrichomonas musculus</name>
    <dbReference type="NCBI Taxonomy" id="1915356"/>
    <lineage>
        <taxon>Eukaryota</taxon>
        <taxon>Metamonada</taxon>
        <taxon>Parabasalia</taxon>
        <taxon>Tritrichomonadida</taxon>
        <taxon>Tritrichomonadidae</taxon>
        <taxon>Tritrichomonas</taxon>
    </lineage>
</organism>
<evidence type="ECO:0000256" key="2">
    <source>
        <dbReference type="PROSITE-ProRule" id="PRU00192"/>
    </source>
</evidence>
<dbReference type="PROSITE" id="PS50002">
    <property type="entry name" value="SH3"/>
    <property type="match status" value="1"/>
</dbReference>
<dbReference type="Proteomes" id="UP001470230">
    <property type="component" value="Unassembled WGS sequence"/>
</dbReference>
<proteinExistence type="predicted"/>
<evidence type="ECO:0000256" key="1">
    <source>
        <dbReference type="ARBA" id="ARBA00022443"/>
    </source>
</evidence>
<feature type="domain" description="SH3" evidence="3">
    <location>
        <begin position="6"/>
        <end position="66"/>
    </location>
</feature>
<keyword evidence="5" id="KW-1185">Reference proteome</keyword>
<name>A0ABR2I7E2_9EUKA</name>
<sequence>MNKWKKKNGFAIAIHSFIANEKNQLSLVTGDHILVNEGNEDWLLGRNIFTHKVGIFPYECVSFIEQNNASISSFLSQKSDLLIYEAQMTIRYAFVKLSSISSNLYNNPISSYTSFFSFDNPSTYLKMLNLISDVTSQIELCNNRIGNSAILAHSSLGFIIDNLREALGLSKKQRSLHSTTPTMSTWGRKNDPNYLNTSSIQPPTKSIDQPLILHIHLKIKELSKPISCRLYLYDAINKSFLSKPTTLNIDQKQVNKVIFTDDLFYENLEKKYMSNSLYLIIYTFETNDLETKNNTSKPSDTDNVDSISINDGVYTIRKCLSCVLIKLPELNNDSIGTPFIVEAKSFTMKRGKYNILMLPETISTHLSLFQFNTNSNSKDSSLEEKSNFYENDEYEYQNYENDIDENENNHPPFTLRDNRRYTVRKTLLKGTIPPILLDTQKITPTGFSPPSSARDNLVNHSRTNSITISPSCSIPNLSFNISKPESQSFLVADSLSKLNFKMTRYPLDFNFKITPNLGTLNDIFSEDQLKKGTIISPDYLTSFTGQNESKPIFKILLKKLKLDLYHKYSVIFVRLLDMETNKYVKCFQSFENPSLYNSETWICPVTKSGIEDQFFDFFSINLDSTNLPKSSLLLVIEAFKFNTGFRDAKPQIVSYGLLPLFYEPESATPQNEGEIILYSCSKKLQSDEIVSTFIQSGPRERKTVSKKTYPNINHLFEMAPNLKSIGTISYHINTNFISEYINLYKLFNYHNYTNELKSLISNFNFSGFNRWIMYSSKILLNLCSIISSMEGDIGSEAFCALQSMLSTLNMLYNDSLDSLICLFEMMFDQSKNSEYFTDLQNLDDSLLPLIIDKLSMNPEINPENKSNLEHEFRDLIKTLPLLLQLVSRSYSLKPSVERKDKVKQIFDLLNQLLKKDVSNPYNEQQEGACILMNQRLLLSHFWKIVDILPSCFDKSFATDVICSFISNIKDDKESLFSDKMKLLVKVSSKDSFWANNPSKNRLNDMFTKVLNLAVTKSNYMDDVYKILSGLVYSSNSRFVISFLPLLEKFIDTNRYDKQLNYLLLIIAFNFPESFPLRILNKLIFPLKKDIQLPPTFNEKYLSNLFIVDYDEVLKNSERLFIYMYVLFYQKDDIIKKFKYKIFDIFEINFKKDIISSPECRLDSITELFNNHHFVPDSYTIKYKLFLDVFNIALSSKKPELSPFDSFFTQSIYDFNNNFSILTYIFRSFPLNQRLFVPMIEPLLHSMILFPSKDLAELFYLILKADIKLNKDPVIVKKETLNALWDISSSKYDLDGDYYVVKKDKVANTRFLQKDETAFERKNEFKKLYEFNDIAKEHKFVDLASTLFAKDKIPTKNGQKNQSTPKYRKGLLTKEQIRFIIEDFAEKFANLVKGINGVRILQKELGIIQNNDLSSRSELIANEDRFLESMRIIIQASVEIGNEKFTKKMLEIICKFHLICGNNLEAVISLNNYLKLIPCTNEFLIQMKEETLQLFIGQNETQNTKKENVISEDNQPYTVKFKLNPNTSNNSNVFHYNRIGGWNNENMTDTLNYRINGREFHICVILKIIDLCIESHNESLANQFIDQLQNTCISKFRIIELMPLVCNLRRSVFQKINTRATPPSNYFRVSFYGTKFDKFYQNRTFIYRRDYKLDGLNKFKMELRDMFPEAKIETSLSNIIPSFITKMTENTNQEQPNSNSNSTNFSSQVVSAASIESSDLASQLNYMEDYDGQFIIYQKAIPVPEEELNDPFYFSDNLQNYIEDLSGGSSPSIFRCESFIEQETEHANISSACQYYLKLGNKHFPSIERRIEIDVIHNSTTRKLDSITYSTLLLSRNIHDLTKEKDRVKPFIVKMLQIQTNKDPTKDQKENIHVSKEEEHIAYDSLLKYSAFLTFLMQDNAPYWICYNDYYSTEYAKNNPNDSQRIEALKELFVKVKDNLENSILGLSLIAKQKLLQKDFDMTSQLFRDLNNALSLSANQ</sequence>
<gene>
    <name evidence="4" type="ORF">M9Y10_013109</name>
</gene>
<dbReference type="PANTHER" id="PTHR45653:SF10">
    <property type="entry name" value="MYOBLAST CITY, ISOFORM B"/>
    <property type="match status" value="1"/>
</dbReference>
<dbReference type="SMART" id="SM00326">
    <property type="entry name" value="SH3"/>
    <property type="match status" value="1"/>
</dbReference>
<dbReference type="EMBL" id="JAPFFF010000019">
    <property type="protein sequence ID" value="KAK8858009.1"/>
    <property type="molecule type" value="Genomic_DNA"/>
</dbReference>
<keyword evidence="1 2" id="KW-0728">SH3 domain</keyword>
<protein>
    <submittedName>
        <fullName evidence="4">Deoxycytidine kinase 1</fullName>
    </submittedName>
</protein>
<dbReference type="GO" id="GO:0016301">
    <property type="term" value="F:kinase activity"/>
    <property type="evidence" value="ECO:0007669"/>
    <property type="project" value="UniProtKB-KW"/>
</dbReference>
<evidence type="ECO:0000313" key="5">
    <source>
        <dbReference type="Proteomes" id="UP001470230"/>
    </source>
</evidence>
<dbReference type="SUPFAM" id="SSF50044">
    <property type="entry name" value="SH3-domain"/>
    <property type="match status" value="1"/>
</dbReference>
<dbReference type="CDD" id="cd00174">
    <property type="entry name" value="SH3"/>
    <property type="match status" value="1"/>
</dbReference>
<dbReference type="Gene3D" id="2.30.30.40">
    <property type="entry name" value="SH3 Domains"/>
    <property type="match status" value="1"/>
</dbReference>
<dbReference type="InterPro" id="IPR036028">
    <property type="entry name" value="SH3-like_dom_sf"/>
</dbReference>
<comment type="caution">
    <text evidence="4">The sequence shown here is derived from an EMBL/GenBank/DDBJ whole genome shotgun (WGS) entry which is preliminary data.</text>
</comment>
<evidence type="ECO:0000259" key="3">
    <source>
        <dbReference type="PROSITE" id="PS50002"/>
    </source>
</evidence>
<dbReference type="InterPro" id="IPR001452">
    <property type="entry name" value="SH3_domain"/>
</dbReference>
<reference evidence="4 5" key="1">
    <citation type="submission" date="2024-04" db="EMBL/GenBank/DDBJ databases">
        <title>Tritrichomonas musculus Genome.</title>
        <authorList>
            <person name="Alves-Ferreira E."/>
            <person name="Grigg M."/>
            <person name="Lorenzi H."/>
            <person name="Galac M."/>
        </authorList>
    </citation>
    <scope>NUCLEOTIDE SEQUENCE [LARGE SCALE GENOMIC DNA]</scope>
    <source>
        <strain evidence="4 5">EAF2021</strain>
    </source>
</reference>
<dbReference type="InterPro" id="IPR026791">
    <property type="entry name" value="DOCK"/>
</dbReference>
<accession>A0ABR2I7E2</accession>
<evidence type="ECO:0000313" key="4">
    <source>
        <dbReference type="EMBL" id="KAK8858009.1"/>
    </source>
</evidence>
<keyword evidence="4" id="KW-0808">Transferase</keyword>
<keyword evidence="4" id="KW-0418">Kinase</keyword>
<dbReference type="PANTHER" id="PTHR45653">
    <property type="entry name" value="DEDICATOR OF CYTOKINESIS"/>
    <property type="match status" value="1"/>
</dbReference>
<dbReference type="Pfam" id="PF00018">
    <property type="entry name" value="SH3_1"/>
    <property type="match status" value="1"/>
</dbReference>